<dbReference type="Pfam" id="PF12307">
    <property type="entry name" value="DUF3631"/>
    <property type="match status" value="1"/>
</dbReference>
<comment type="caution">
    <text evidence="2">The sequence shown here is derived from an EMBL/GenBank/DDBJ whole genome shotgun (WGS) entry which is preliminary data.</text>
</comment>
<dbReference type="Proteomes" id="UP001628164">
    <property type="component" value="Unassembled WGS sequence"/>
</dbReference>
<organism evidence="2 3">
    <name type="scientific">Francisella sciaenopsi</name>
    <dbReference type="NCBI Taxonomy" id="3055034"/>
    <lineage>
        <taxon>Bacteria</taxon>
        <taxon>Pseudomonadati</taxon>
        <taxon>Pseudomonadota</taxon>
        <taxon>Gammaproteobacteria</taxon>
        <taxon>Thiotrichales</taxon>
        <taxon>Francisellaceae</taxon>
        <taxon>Francisella</taxon>
    </lineage>
</organism>
<dbReference type="EMBL" id="BTHG01000001">
    <property type="protein sequence ID" value="GMN88609.1"/>
    <property type="molecule type" value="Genomic_DNA"/>
</dbReference>
<reference evidence="2 3" key="1">
    <citation type="journal article" date="2024" name="Dis. Aquat. Organ.">
        <title>Francisella sciaenopsi sp. nov. isolated from diseased red drum Sciaenops ocellatus in Florida, USA.</title>
        <authorList>
            <person name="Kawahara M."/>
            <person name="Cody T.T."/>
            <person name="Yanong R.P.E."/>
            <person name="Henderson E."/>
            <person name="Yazdi Z."/>
            <person name="Soto E."/>
        </authorList>
    </citation>
    <scope>NUCLEOTIDE SEQUENCE [LARGE SCALE GENOMIC DNA]</scope>
    <source>
        <strain evidence="2 3">R22-20-7</strain>
    </source>
</reference>
<accession>A0ABQ6PCQ7</accession>
<keyword evidence="3" id="KW-1185">Reference proteome</keyword>
<feature type="domain" description="DUF3631" evidence="1">
    <location>
        <begin position="233"/>
        <end position="412"/>
    </location>
</feature>
<protein>
    <submittedName>
        <fullName evidence="2">DUF3631 domain-containing protein</fullName>
    </submittedName>
</protein>
<evidence type="ECO:0000313" key="3">
    <source>
        <dbReference type="Proteomes" id="UP001628164"/>
    </source>
</evidence>
<dbReference type="InterPro" id="IPR022081">
    <property type="entry name" value="DUF3631"/>
</dbReference>
<name>A0ABQ6PCQ7_9GAMM</name>
<dbReference type="RefSeq" id="WP_407876525.1">
    <property type="nucleotide sequence ID" value="NZ_BTHG01000001.1"/>
</dbReference>
<evidence type="ECO:0000259" key="1">
    <source>
        <dbReference type="Pfam" id="PF12307"/>
    </source>
</evidence>
<sequence>MITNIKDAQIVFEELAKLDDLQYERIYEEKAKELNVKPSFVTKQVEKIKTLARKENDDIVESIDCFDGSVCGVELANQIENIFDRYVFLSEGGNTTITLWIMGTYVFNSFRIFPNLSITSPERRCGKSSTLDLIEALANKSLLTSNITPAAIFRLIEKYQPTLLIDEADTFVSGRNDDMIGIINSGHAKNRAVIIRTVGDNYESKKFSTWSPKVFASIKPLQGTVMDRSIEVRLRRKTIHEIVDRLPVNFKDECLDIRSKLLKWGVDHQDDIRFAKVSLPRIENDRAMDNWHPLFCVAENLNSDWLDKCIKAYKVITFNRDEKTHQIQLLEDIAEIFEVTNYERIFTAELISHLIQMEERPWVSWLHGKPINANALAKMLAGFEIYSSTLRRDYNRKKGYKRSDFEDAFNRYLSRNS</sequence>
<evidence type="ECO:0000313" key="2">
    <source>
        <dbReference type="EMBL" id="GMN88609.1"/>
    </source>
</evidence>
<proteinExistence type="predicted"/>
<gene>
    <name evidence="2" type="ORF">fsci_00950</name>
</gene>